<dbReference type="EMBL" id="KZ664460">
    <property type="protein sequence ID" value="PPS05423.1"/>
    <property type="molecule type" value="Genomic_DNA"/>
</dbReference>
<evidence type="ECO:0000313" key="2">
    <source>
        <dbReference type="Proteomes" id="UP000239757"/>
    </source>
</evidence>
<reference evidence="1 2" key="1">
    <citation type="submission" date="2015-01" db="EMBL/GenBank/DDBJ databases">
        <title>Genome of allotetraploid Gossypium barbadense reveals genomic plasticity and fiber elongation in cotton evolution.</title>
        <authorList>
            <person name="Chen X."/>
            <person name="Liu X."/>
            <person name="Zhao B."/>
            <person name="Zheng H."/>
            <person name="Hu Y."/>
            <person name="Lu G."/>
            <person name="Yang C."/>
            <person name="Chen J."/>
            <person name="Shan C."/>
            <person name="Zhang L."/>
            <person name="Zhou Y."/>
            <person name="Wang L."/>
            <person name="Guo W."/>
            <person name="Bai Y."/>
            <person name="Ruan J."/>
            <person name="Shangguan X."/>
            <person name="Mao Y."/>
            <person name="Jiang J."/>
            <person name="Zhu Y."/>
            <person name="Lei J."/>
            <person name="Kang H."/>
            <person name="Chen S."/>
            <person name="He X."/>
            <person name="Wang R."/>
            <person name="Wang Y."/>
            <person name="Chen J."/>
            <person name="Wang L."/>
            <person name="Yu S."/>
            <person name="Wang B."/>
            <person name="Wei J."/>
            <person name="Song S."/>
            <person name="Lu X."/>
            <person name="Gao Z."/>
            <person name="Gu W."/>
            <person name="Deng X."/>
            <person name="Ma D."/>
            <person name="Wang S."/>
            <person name="Liang W."/>
            <person name="Fang L."/>
            <person name="Cai C."/>
            <person name="Zhu X."/>
            <person name="Zhou B."/>
            <person name="Zhang Y."/>
            <person name="Chen Z."/>
            <person name="Xu S."/>
            <person name="Zhu R."/>
            <person name="Wang S."/>
            <person name="Zhang T."/>
            <person name="Zhao G."/>
        </authorList>
    </citation>
    <scope>NUCLEOTIDE SEQUENCE [LARGE SCALE GENOMIC DNA]</scope>
    <source>
        <strain evidence="2">cv. Xinhai21</strain>
        <tissue evidence="1">Leaf</tissue>
    </source>
</reference>
<evidence type="ECO:0000313" key="1">
    <source>
        <dbReference type="EMBL" id="PPS05423.1"/>
    </source>
</evidence>
<gene>
    <name evidence="1" type="ORF">GOBAR_AA15246</name>
</gene>
<name>A0A2P5XQ14_GOSBA</name>
<sequence>MVQLRQGYHGEVYFLLEKEVTCIKEKFCIGPIVLVINPIWLILKLKRALSSCRLMESPFMGKPFQVKNGCSNKVLGYNIGPFITVEQERGDVDGVGILLEELLGLKEANVCIAKRAYGGEAWKGYLKGKILMYVILDDNVMAKKRQKTS</sequence>
<proteinExistence type="predicted"/>
<organism evidence="1 2">
    <name type="scientific">Gossypium barbadense</name>
    <name type="common">Sea Island cotton</name>
    <name type="synonym">Hibiscus barbadensis</name>
    <dbReference type="NCBI Taxonomy" id="3634"/>
    <lineage>
        <taxon>Eukaryota</taxon>
        <taxon>Viridiplantae</taxon>
        <taxon>Streptophyta</taxon>
        <taxon>Embryophyta</taxon>
        <taxon>Tracheophyta</taxon>
        <taxon>Spermatophyta</taxon>
        <taxon>Magnoliopsida</taxon>
        <taxon>eudicotyledons</taxon>
        <taxon>Gunneridae</taxon>
        <taxon>Pentapetalae</taxon>
        <taxon>rosids</taxon>
        <taxon>malvids</taxon>
        <taxon>Malvales</taxon>
        <taxon>Malvaceae</taxon>
        <taxon>Malvoideae</taxon>
        <taxon>Gossypium</taxon>
    </lineage>
</organism>
<dbReference type="AlphaFoldDB" id="A0A2P5XQ14"/>
<accession>A0A2P5XQ14</accession>
<protein>
    <submittedName>
        <fullName evidence="1">Uncharacterized protein</fullName>
    </submittedName>
</protein>
<dbReference type="Proteomes" id="UP000239757">
    <property type="component" value="Unassembled WGS sequence"/>
</dbReference>